<sequence length="578" mass="65925">MFESLAAWVLNSYIGDYLEKLNTDQLSLDLFQGQLELEDVPFKKNALRKFGVLIDIRSGIIGKLTLNVPLTRLRSDSWIITLSNVFLVLEPASCSSNMVLDASKEETLSHEVVNDLKLIAVQERATVDTSSSPRTTDATSSWWDYYGISTIIDNIKLILNNVHIRYEHKSGSNITLNPFAAGCRIDRLCFQSTDFQWIPTFVVRSLSQDYYKSVIFDGLSIYWDCDETYRRAETYQDLKDLMKDCCGREPEIELEYDFVDVNSGDDKVPETKIDTDSKLSWLLDRASGAIHAQIKSSDAQNPDASTCLDFDVIINDSMRLSLEQIHYDHLLTLVRSFKEDYELEFDRNSHKNKAKVRRKSDNNEKQNTELDKTKSNAVQWLISIQIPRLLLALKNYLTTNNKEDKSFVSLKAENLLVRYNGEESDLTSMEIIASKFQIIDSFQEFSMSLSSAYLLNVFRSSCEVEDRTNNTVNLSASCPELTSAINGHWFKPITSSSSVQNTSLIHTDLSNSMFDDSSKRTSRKISSRFEKNFDVKIVSVHRKHPKFLSQYNESVLSVSVVEEVRPSIAFAEPKTIDL</sequence>
<proteinExistence type="predicted"/>
<keyword evidence="1" id="KW-0813">Transport</keyword>
<dbReference type="PANTHER" id="PTHR16166">
    <property type="entry name" value="VACUOLAR PROTEIN SORTING-ASSOCIATED PROTEIN VPS13"/>
    <property type="match status" value="1"/>
</dbReference>
<dbReference type="GO" id="GO:0007005">
    <property type="term" value="P:mitochondrion organization"/>
    <property type="evidence" value="ECO:0007669"/>
    <property type="project" value="TreeGrafter"/>
</dbReference>
<dbReference type="GO" id="GO:0006623">
    <property type="term" value="P:protein targeting to vacuole"/>
    <property type="evidence" value="ECO:0007669"/>
    <property type="project" value="TreeGrafter"/>
</dbReference>
<evidence type="ECO:0000259" key="3">
    <source>
        <dbReference type="Pfam" id="PF12624"/>
    </source>
</evidence>
<dbReference type="Pfam" id="PF12624">
    <property type="entry name" value="VPS13_N"/>
    <property type="match status" value="1"/>
</dbReference>
<reference evidence="5" key="1">
    <citation type="submission" date="2022-11" db="UniProtKB">
        <authorList>
            <consortium name="WormBaseParasite"/>
        </authorList>
    </citation>
    <scope>IDENTIFICATION</scope>
</reference>
<dbReference type="WBParaSite" id="nRc.2.0.1.t19182-RA">
    <property type="protein sequence ID" value="nRc.2.0.1.t19182-RA"/>
    <property type="gene ID" value="nRc.2.0.1.g19182"/>
</dbReference>
<dbReference type="PANTHER" id="PTHR16166:SF141">
    <property type="entry name" value="INTERMEMBRANE LIPID TRANSFER PROTEIN VPS13D"/>
    <property type="match status" value="1"/>
</dbReference>
<protein>
    <submittedName>
        <fullName evidence="5">Chorein N-terminal domain-containing protein</fullName>
    </submittedName>
</protein>
<feature type="region of interest" description="Disordered" evidence="2">
    <location>
        <begin position="352"/>
        <end position="371"/>
    </location>
</feature>
<evidence type="ECO:0000256" key="1">
    <source>
        <dbReference type="ARBA" id="ARBA00022448"/>
    </source>
</evidence>
<name>A0A915J0G4_ROMCU</name>
<accession>A0A915J0G4</accession>
<evidence type="ECO:0000313" key="5">
    <source>
        <dbReference type="WBParaSite" id="nRc.2.0.1.t19182-RA"/>
    </source>
</evidence>
<feature type="compositionally biased region" description="Basic and acidic residues" evidence="2">
    <location>
        <begin position="359"/>
        <end position="371"/>
    </location>
</feature>
<dbReference type="InterPro" id="IPR026854">
    <property type="entry name" value="VPS13_N"/>
</dbReference>
<feature type="domain" description="Chorein N-terminal" evidence="3">
    <location>
        <begin position="1"/>
        <end position="259"/>
    </location>
</feature>
<dbReference type="GO" id="GO:0045053">
    <property type="term" value="P:protein retention in Golgi apparatus"/>
    <property type="evidence" value="ECO:0007669"/>
    <property type="project" value="TreeGrafter"/>
</dbReference>
<evidence type="ECO:0000313" key="4">
    <source>
        <dbReference type="Proteomes" id="UP000887565"/>
    </source>
</evidence>
<organism evidence="4 5">
    <name type="scientific">Romanomermis culicivorax</name>
    <name type="common">Nematode worm</name>
    <dbReference type="NCBI Taxonomy" id="13658"/>
    <lineage>
        <taxon>Eukaryota</taxon>
        <taxon>Metazoa</taxon>
        <taxon>Ecdysozoa</taxon>
        <taxon>Nematoda</taxon>
        <taxon>Enoplea</taxon>
        <taxon>Dorylaimia</taxon>
        <taxon>Mermithida</taxon>
        <taxon>Mermithoidea</taxon>
        <taxon>Mermithidae</taxon>
        <taxon>Romanomermis</taxon>
    </lineage>
</organism>
<dbReference type="Proteomes" id="UP000887565">
    <property type="component" value="Unplaced"/>
</dbReference>
<dbReference type="InterPro" id="IPR026847">
    <property type="entry name" value="VPS13"/>
</dbReference>
<keyword evidence="4" id="KW-1185">Reference proteome</keyword>
<evidence type="ECO:0000256" key="2">
    <source>
        <dbReference type="SAM" id="MobiDB-lite"/>
    </source>
</evidence>
<dbReference type="AlphaFoldDB" id="A0A915J0G4"/>